<keyword evidence="3" id="KW-0804">Transcription</keyword>
<dbReference type="InterPro" id="IPR016032">
    <property type="entry name" value="Sig_transdc_resp-reg_C-effctor"/>
</dbReference>
<dbReference type="Gene3D" id="1.10.10.10">
    <property type="entry name" value="Winged helix-like DNA-binding domain superfamily/Winged helix DNA-binding domain"/>
    <property type="match status" value="1"/>
</dbReference>
<dbReference type="Pfam" id="PF00196">
    <property type="entry name" value="GerE"/>
    <property type="match status" value="1"/>
</dbReference>
<evidence type="ECO:0000313" key="6">
    <source>
        <dbReference type="Proteomes" id="UP001589755"/>
    </source>
</evidence>
<feature type="domain" description="HTH luxR-type" evidence="4">
    <location>
        <begin position="163"/>
        <end position="228"/>
    </location>
</feature>
<dbReference type="SUPFAM" id="SSF46894">
    <property type="entry name" value="C-terminal effector domain of the bipartite response regulators"/>
    <property type="match status" value="1"/>
</dbReference>
<keyword evidence="1" id="KW-0805">Transcription regulation</keyword>
<evidence type="ECO:0000256" key="2">
    <source>
        <dbReference type="ARBA" id="ARBA00023125"/>
    </source>
</evidence>
<sequence>MAAQICDETERATAPGASTDRSLAAFIGSRARAAGAQFHLLLRSQAPAGGRRIVLCNWLYDAVTAVGVEALAHVAQSAAACLPGRAARGFHPLALAALVEREEIAELAHHGHQEIFVLALPVGQARWHLMLSAGQPGRIDDTALPALQMACCYALSSSLPHGAPREANPLSRRELECLSWVSEGKTADEVALILGISPNTVNSQVAHAIHKLQARNRAMAIATAIRRGLI</sequence>
<proteinExistence type="predicted"/>
<comment type="caution">
    <text evidence="5">The sequence shown here is derived from an EMBL/GenBank/DDBJ whole genome shotgun (WGS) entry which is preliminary data.</text>
</comment>
<dbReference type="PRINTS" id="PR00038">
    <property type="entry name" value="HTHLUXR"/>
</dbReference>
<gene>
    <name evidence="5" type="ORF">ACFFJ2_11535</name>
</gene>
<dbReference type="Proteomes" id="UP001589755">
    <property type="component" value="Unassembled WGS sequence"/>
</dbReference>
<dbReference type="PANTHER" id="PTHR44688">
    <property type="entry name" value="DNA-BINDING TRANSCRIPTIONAL ACTIVATOR DEVR_DOSR"/>
    <property type="match status" value="1"/>
</dbReference>
<dbReference type="PROSITE" id="PS00622">
    <property type="entry name" value="HTH_LUXR_1"/>
    <property type="match status" value="1"/>
</dbReference>
<keyword evidence="2" id="KW-0238">DNA-binding</keyword>
<protein>
    <submittedName>
        <fullName evidence="5">LuxR C-terminal-related transcriptional regulator</fullName>
    </submittedName>
</protein>
<evidence type="ECO:0000256" key="1">
    <source>
        <dbReference type="ARBA" id="ARBA00023015"/>
    </source>
</evidence>
<reference evidence="5 6" key="1">
    <citation type="submission" date="2024-09" db="EMBL/GenBank/DDBJ databases">
        <authorList>
            <person name="Sun Q."/>
            <person name="Mori K."/>
        </authorList>
    </citation>
    <scope>NUCLEOTIDE SEQUENCE [LARGE SCALE GENOMIC DNA]</scope>
    <source>
        <strain evidence="5 6">CCM 8543</strain>
    </source>
</reference>
<evidence type="ECO:0000313" key="5">
    <source>
        <dbReference type="EMBL" id="MFC0209028.1"/>
    </source>
</evidence>
<name>A0ABV6D8R2_9HYPH</name>
<organism evidence="5 6">
    <name type="scientific">Chelativorans intermedius</name>
    <dbReference type="NCBI Taxonomy" id="515947"/>
    <lineage>
        <taxon>Bacteria</taxon>
        <taxon>Pseudomonadati</taxon>
        <taxon>Pseudomonadota</taxon>
        <taxon>Alphaproteobacteria</taxon>
        <taxon>Hyphomicrobiales</taxon>
        <taxon>Phyllobacteriaceae</taxon>
        <taxon>Chelativorans</taxon>
    </lineage>
</organism>
<dbReference type="InterPro" id="IPR036388">
    <property type="entry name" value="WH-like_DNA-bd_sf"/>
</dbReference>
<dbReference type="InterPro" id="IPR000792">
    <property type="entry name" value="Tscrpt_reg_LuxR_C"/>
</dbReference>
<evidence type="ECO:0000256" key="3">
    <source>
        <dbReference type="ARBA" id="ARBA00023163"/>
    </source>
</evidence>
<evidence type="ECO:0000259" key="4">
    <source>
        <dbReference type="PROSITE" id="PS50043"/>
    </source>
</evidence>
<dbReference type="PROSITE" id="PS50043">
    <property type="entry name" value="HTH_LUXR_2"/>
    <property type="match status" value="1"/>
</dbReference>
<dbReference type="EMBL" id="JBHLXD010000017">
    <property type="protein sequence ID" value="MFC0209028.1"/>
    <property type="molecule type" value="Genomic_DNA"/>
</dbReference>
<dbReference type="RefSeq" id="WP_261519420.1">
    <property type="nucleotide sequence ID" value="NZ_JAODNW010000003.1"/>
</dbReference>
<accession>A0ABV6D8R2</accession>
<dbReference type="CDD" id="cd06170">
    <property type="entry name" value="LuxR_C_like"/>
    <property type="match status" value="1"/>
</dbReference>
<keyword evidence="6" id="KW-1185">Reference proteome</keyword>
<dbReference type="PANTHER" id="PTHR44688:SF16">
    <property type="entry name" value="DNA-BINDING TRANSCRIPTIONAL ACTIVATOR DEVR_DOSR"/>
    <property type="match status" value="1"/>
</dbReference>
<dbReference type="SMART" id="SM00421">
    <property type="entry name" value="HTH_LUXR"/>
    <property type="match status" value="1"/>
</dbReference>